<dbReference type="EMBL" id="JACONT010000011">
    <property type="protein sequence ID" value="MBC3941514.1"/>
    <property type="molecule type" value="Genomic_DNA"/>
</dbReference>
<dbReference type="InterPro" id="IPR036188">
    <property type="entry name" value="FAD/NAD-bd_sf"/>
</dbReference>
<sequence>MTAQNPVQTPAHNPKAKIQIVIVGGGAAGLELATRLGARYGRKRHDIIVVDRNRTHIWKPLLHEVATGSLDANMDEVGYRSHCHRWGYRFFYGALAAIDRTARQVHLAPVLDEDGREVIAAHAIRYDYLVLAYGSVTNDFGTPGVAENCTFLDSRAQADRFRDRLLDQCLRVSRTMTTDPASNARVRVAIVGGGATGVELSAELFNAAAALGYYGLEVFDGSRLDVTLIEAGPRILPALPERLAAAAQRELEVLGVRVLTDTPVTASDRTGMTTGNGDRIDADLQVWAAGVKAAAIPGGLDGLELSRGGQIVVTPTLQTAIDDRVFAMGDCASCVLPGRDRPVPPRAQAAHQMASAVFDNLNRMMAGKPPRAFVYKDHGSLVSLSRFSTVGTLMGNLVGGKLAVEGRLARFVYLSLYRMHLVAIHGWLKGSALIVVGHVNKIVRPRLKLH</sequence>
<gene>
    <name evidence="7" type="ORF">H8S47_07415</name>
</gene>
<evidence type="ECO:0000256" key="5">
    <source>
        <dbReference type="ARBA" id="ARBA00023002"/>
    </source>
</evidence>
<dbReference type="PRINTS" id="PR00368">
    <property type="entry name" value="FADPNR"/>
</dbReference>
<dbReference type="Pfam" id="PF07992">
    <property type="entry name" value="Pyr_redox_2"/>
    <property type="match status" value="1"/>
</dbReference>
<keyword evidence="8" id="KW-1185">Reference proteome</keyword>
<evidence type="ECO:0000259" key="6">
    <source>
        <dbReference type="Pfam" id="PF07992"/>
    </source>
</evidence>
<keyword evidence="4" id="KW-0274">FAD</keyword>
<comment type="similarity">
    <text evidence="2">Belongs to the NADH dehydrogenase family.</text>
</comment>
<evidence type="ECO:0000256" key="2">
    <source>
        <dbReference type="ARBA" id="ARBA00005272"/>
    </source>
</evidence>
<keyword evidence="3" id="KW-0285">Flavoprotein</keyword>
<name>A0ABR7AM36_9SPHN</name>
<evidence type="ECO:0000256" key="4">
    <source>
        <dbReference type="ARBA" id="ARBA00022827"/>
    </source>
</evidence>
<dbReference type="Proteomes" id="UP000597613">
    <property type="component" value="Unassembled WGS sequence"/>
</dbReference>
<protein>
    <submittedName>
        <fullName evidence="7">NAD(P)/FAD-dependent oxidoreductase</fullName>
    </submittedName>
</protein>
<reference evidence="7 8" key="1">
    <citation type="submission" date="2020-08" db="EMBL/GenBank/DDBJ databases">
        <title>Putative novel bacterial strains isolated from necrotic wheat leaf tissues caused by Xanthomonas translucens.</title>
        <authorList>
            <person name="Tambong J.T."/>
        </authorList>
    </citation>
    <scope>NUCLEOTIDE SEQUENCE [LARGE SCALE GENOMIC DNA]</scope>
    <source>
        <strain evidence="8">DOAB 1063</strain>
    </source>
</reference>
<organism evidence="7 8">
    <name type="scientific">Sphingomonas albertensis</name>
    <dbReference type="NCBI Taxonomy" id="2762591"/>
    <lineage>
        <taxon>Bacteria</taxon>
        <taxon>Pseudomonadati</taxon>
        <taxon>Pseudomonadota</taxon>
        <taxon>Alphaproteobacteria</taxon>
        <taxon>Sphingomonadales</taxon>
        <taxon>Sphingomonadaceae</taxon>
        <taxon>Sphingomonas</taxon>
    </lineage>
</organism>
<dbReference type="SUPFAM" id="SSF51905">
    <property type="entry name" value="FAD/NAD(P)-binding domain"/>
    <property type="match status" value="1"/>
</dbReference>
<evidence type="ECO:0000313" key="7">
    <source>
        <dbReference type="EMBL" id="MBC3941514.1"/>
    </source>
</evidence>
<dbReference type="Gene3D" id="3.50.50.100">
    <property type="match status" value="1"/>
</dbReference>
<comment type="caution">
    <text evidence="7">The sequence shown here is derived from an EMBL/GenBank/DDBJ whole genome shotgun (WGS) entry which is preliminary data.</text>
</comment>
<evidence type="ECO:0000256" key="1">
    <source>
        <dbReference type="ARBA" id="ARBA00001974"/>
    </source>
</evidence>
<evidence type="ECO:0000313" key="8">
    <source>
        <dbReference type="Proteomes" id="UP000597613"/>
    </source>
</evidence>
<keyword evidence="5" id="KW-0560">Oxidoreductase</keyword>
<dbReference type="PRINTS" id="PR00411">
    <property type="entry name" value="PNDRDTASEI"/>
</dbReference>
<dbReference type="InterPro" id="IPR051169">
    <property type="entry name" value="NADH-Q_oxidoreductase"/>
</dbReference>
<dbReference type="RefSeq" id="WP_187503253.1">
    <property type="nucleotide sequence ID" value="NZ_CP162536.1"/>
</dbReference>
<proteinExistence type="inferred from homology"/>
<dbReference type="PANTHER" id="PTHR42913">
    <property type="entry name" value="APOPTOSIS-INDUCING FACTOR 1"/>
    <property type="match status" value="1"/>
</dbReference>
<comment type="cofactor">
    <cofactor evidence="1">
        <name>FAD</name>
        <dbReference type="ChEBI" id="CHEBI:57692"/>
    </cofactor>
</comment>
<dbReference type="PANTHER" id="PTHR42913:SF3">
    <property type="entry name" value="64 KDA MITOCHONDRIAL NADH DEHYDROGENASE (EUROFUNG)"/>
    <property type="match status" value="1"/>
</dbReference>
<dbReference type="InterPro" id="IPR023753">
    <property type="entry name" value="FAD/NAD-binding_dom"/>
</dbReference>
<feature type="domain" description="FAD/NAD(P)-binding" evidence="6">
    <location>
        <begin position="19"/>
        <end position="354"/>
    </location>
</feature>
<accession>A0ABR7AM36</accession>
<evidence type="ECO:0000256" key="3">
    <source>
        <dbReference type="ARBA" id="ARBA00022630"/>
    </source>
</evidence>